<comment type="similarity">
    <text evidence="10">Belongs to the binding-protein-dependent transport system permease family. OppBC subfamily.</text>
</comment>
<keyword evidence="16" id="KW-1185">Reference proteome</keyword>
<feature type="transmembrane region" description="Helical" evidence="12">
    <location>
        <begin position="116"/>
        <end position="138"/>
    </location>
</feature>
<gene>
    <name evidence="15" type="ORF">Raf01_01790</name>
</gene>
<dbReference type="CDD" id="cd06261">
    <property type="entry name" value="TM_PBP2"/>
    <property type="match status" value="1"/>
</dbReference>
<dbReference type="PANTHER" id="PTHR43386:SF2">
    <property type="entry name" value="OLIGOPEPTIDE TRANSPORT SYSTEM PERMEASE PROTEIN OPPC"/>
    <property type="match status" value="1"/>
</dbReference>
<dbReference type="RefSeq" id="WP_203915737.1">
    <property type="nucleotide sequence ID" value="NZ_BONZ01000003.1"/>
</dbReference>
<keyword evidence="3" id="KW-1003">Cell membrane</keyword>
<keyword evidence="5 12" id="KW-0812">Transmembrane</keyword>
<dbReference type="AlphaFoldDB" id="A0A8J3QLY8"/>
<dbReference type="InterPro" id="IPR025966">
    <property type="entry name" value="OppC_N"/>
</dbReference>
<keyword evidence="8 12" id="KW-1133">Transmembrane helix</keyword>
<evidence type="ECO:0000313" key="16">
    <source>
        <dbReference type="Proteomes" id="UP000642748"/>
    </source>
</evidence>
<evidence type="ECO:0000256" key="11">
    <source>
        <dbReference type="ARBA" id="ARBA00072251"/>
    </source>
</evidence>
<dbReference type="InterPro" id="IPR035906">
    <property type="entry name" value="MetI-like_sf"/>
</dbReference>
<keyword evidence="6" id="KW-0571">Peptide transport</keyword>
<evidence type="ECO:0000256" key="5">
    <source>
        <dbReference type="ARBA" id="ARBA00022692"/>
    </source>
</evidence>
<feature type="transmembrane region" description="Helical" evidence="12">
    <location>
        <begin position="172"/>
        <end position="192"/>
    </location>
</feature>
<feature type="domain" description="ABC transmembrane type-1" evidence="14">
    <location>
        <begin position="110"/>
        <end position="299"/>
    </location>
</feature>
<dbReference type="InterPro" id="IPR050366">
    <property type="entry name" value="BP-dependent_transpt_permease"/>
</dbReference>
<evidence type="ECO:0000256" key="4">
    <source>
        <dbReference type="ARBA" id="ARBA00022519"/>
    </source>
</evidence>
<evidence type="ECO:0000256" key="8">
    <source>
        <dbReference type="ARBA" id="ARBA00022989"/>
    </source>
</evidence>
<evidence type="ECO:0000256" key="2">
    <source>
        <dbReference type="ARBA" id="ARBA00022448"/>
    </source>
</evidence>
<evidence type="ECO:0000256" key="3">
    <source>
        <dbReference type="ARBA" id="ARBA00022475"/>
    </source>
</evidence>
<keyword evidence="4" id="KW-0997">Cell inner membrane</keyword>
<evidence type="ECO:0000313" key="15">
    <source>
        <dbReference type="EMBL" id="GIH12007.1"/>
    </source>
</evidence>
<evidence type="ECO:0000259" key="14">
    <source>
        <dbReference type="PROSITE" id="PS50928"/>
    </source>
</evidence>
<evidence type="ECO:0000256" key="9">
    <source>
        <dbReference type="ARBA" id="ARBA00023136"/>
    </source>
</evidence>
<dbReference type="GO" id="GO:0015833">
    <property type="term" value="P:peptide transport"/>
    <property type="evidence" value="ECO:0007669"/>
    <property type="project" value="UniProtKB-KW"/>
</dbReference>
<proteinExistence type="inferred from homology"/>
<keyword evidence="7" id="KW-0653">Protein transport</keyword>
<keyword evidence="2 12" id="KW-0813">Transport</keyword>
<dbReference type="Gene3D" id="1.10.3720.10">
    <property type="entry name" value="MetI-like"/>
    <property type="match status" value="1"/>
</dbReference>
<evidence type="ECO:0000256" key="12">
    <source>
        <dbReference type="RuleBase" id="RU363032"/>
    </source>
</evidence>
<feature type="transmembrane region" description="Helical" evidence="12">
    <location>
        <begin position="50"/>
        <end position="72"/>
    </location>
</feature>
<feature type="transmembrane region" description="Helical" evidence="12">
    <location>
        <begin position="145"/>
        <end position="166"/>
    </location>
</feature>
<dbReference type="GO" id="GO:0015031">
    <property type="term" value="P:protein transport"/>
    <property type="evidence" value="ECO:0007669"/>
    <property type="project" value="UniProtKB-KW"/>
</dbReference>
<sequence>MTEPTTKAAAPSAGKPVATDPATGRVEREFTVKDRSQFQQTMRRFLRHKLAVGSLIVFLLLVLFAFVGPHLWKYQYTTITPDNSVPPSMKHPFGTDNLGHDMFAQVLRGLQQSIKVALSIALIATVGGTLWGTISGYYKGFVDNALMRFADLILTIPSLALAAALANNFSGSWWIIAIILGGLAAPYVGRVVRGMVLSIREREYVEAARALGASDIRIMLRHLVPNAFAVVVVNATLLVASGILAETSLSFLGFGVRPPDTSLGVLITLGQGAVNTRPWLFYFPGLFIILVALTVNFLGDGLRDALDPQQTRQRR</sequence>
<dbReference type="Pfam" id="PF00528">
    <property type="entry name" value="BPD_transp_1"/>
    <property type="match status" value="1"/>
</dbReference>
<protein>
    <recommendedName>
        <fullName evidence="11">Oligopeptide transport system permease protein OppC</fullName>
    </recommendedName>
</protein>
<dbReference type="PANTHER" id="PTHR43386">
    <property type="entry name" value="OLIGOPEPTIDE TRANSPORT SYSTEM PERMEASE PROTEIN APPC"/>
    <property type="match status" value="1"/>
</dbReference>
<evidence type="ECO:0000256" key="13">
    <source>
        <dbReference type="SAM" id="MobiDB-lite"/>
    </source>
</evidence>
<reference evidence="15" key="1">
    <citation type="submission" date="2021-01" db="EMBL/GenBank/DDBJ databases">
        <title>Whole genome shotgun sequence of Rugosimonospora africana NBRC 104875.</title>
        <authorList>
            <person name="Komaki H."/>
            <person name="Tamura T."/>
        </authorList>
    </citation>
    <scope>NUCLEOTIDE SEQUENCE</scope>
    <source>
        <strain evidence="15">NBRC 104875</strain>
    </source>
</reference>
<keyword evidence="9 12" id="KW-0472">Membrane</keyword>
<dbReference type="PROSITE" id="PS50928">
    <property type="entry name" value="ABC_TM1"/>
    <property type="match status" value="1"/>
</dbReference>
<evidence type="ECO:0000256" key="1">
    <source>
        <dbReference type="ARBA" id="ARBA00004429"/>
    </source>
</evidence>
<feature type="region of interest" description="Disordered" evidence="13">
    <location>
        <begin position="1"/>
        <end position="23"/>
    </location>
</feature>
<dbReference type="Pfam" id="PF12911">
    <property type="entry name" value="OppC_N"/>
    <property type="match status" value="1"/>
</dbReference>
<feature type="transmembrane region" description="Helical" evidence="12">
    <location>
        <begin position="223"/>
        <end position="245"/>
    </location>
</feature>
<comment type="caution">
    <text evidence="15">The sequence shown here is derived from an EMBL/GenBank/DDBJ whole genome shotgun (WGS) entry which is preliminary data.</text>
</comment>
<dbReference type="InterPro" id="IPR000515">
    <property type="entry name" value="MetI-like"/>
</dbReference>
<comment type="subcellular location">
    <subcellularLocation>
        <location evidence="1">Cell inner membrane</location>
        <topology evidence="1">Multi-pass membrane protein</topology>
    </subcellularLocation>
    <subcellularLocation>
        <location evidence="12">Cell membrane</location>
        <topology evidence="12">Multi-pass membrane protein</topology>
    </subcellularLocation>
</comment>
<name>A0A8J3QLY8_9ACTN</name>
<accession>A0A8J3QLY8</accession>
<organism evidence="15 16">
    <name type="scientific">Rugosimonospora africana</name>
    <dbReference type="NCBI Taxonomy" id="556532"/>
    <lineage>
        <taxon>Bacteria</taxon>
        <taxon>Bacillati</taxon>
        <taxon>Actinomycetota</taxon>
        <taxon>Actinomycetes</taxon>
        <taxon>Micromonosporales</taxon>
        <taxon>Micromonosporaceae</taxon>
        <taxon>Rugosimonospora</taxon>
    </lineage>
</organism>
<dbReference type="SUPFAM" id="SSF161098">
    <property type="entry name" value="MetI-like"/>
    <property type="match status" value="1"/>
</dbReference>
<feature type="transmembrane region" description="Helical" evidence="12">
    <location>
        <begin position="279"/>
        <end position="299"/>
    </location>
</feature>
<dbReference type="GO" id="GO:0005886">
    <property type="term" value="C:plasma membrane"/>
    <property type="evidence" value="ECO:0007669"/>
    <property type="project" value="UniProtKB-SubCell"/>
</dbReference>
<dbReference type="Proteomes" id="UP000642748">
    <property type="component" value="Unassembled WGS sequence"/>
</dbReference>
<evidence type="ECO:0000256" key="10">
    <source>
        <dbReference type="ARBA" id="ARBA00024202"/>
    </source>
</evidence>
<evidence type="ECO:0000256" key="6">
    <source>
        <dbReference type="ARBA" id="ARBA00022856"/>
    </source>
</evidence>
<dbReference type="GO" id="GO:0055085">
    <property type="term" value="P:transmembrane transport"/>
    <property type="evidence" value="ECO:0007669"/>
    <property type="project" value="InterPro"/>
</dbReference>
<evidence type="ECO:0000256" key="7">
    <source>
        <dbReference type="ARBA" id="ARBA00022927"/>
    </source>
</evidence>
<dbReference type="EMBL" id="BONZ01000003">
    <property type="protein sequence ID" value="GIH12007.1"/>
    <property type="molecule type" value="Genomic_DNA"/>
</dbReference>